<dbReference type="STRING" id="563192.HMPREF0179_01439"/>
<dbReference type="InterPro" id="IPR026843">
    <property type="entry name" value="SbcD_C"/>
</dbReference>
<dbReference type="InterPro" id="IPR041796">
    <property type="entry name" value="Mre11_N"/>
</dbReference>
<comment type="function">
    <text evidence="7">SbcCD cleaves DNA hairpin structures. These structures can inhibit DNA replication and are intermediates in certain DNA recombination reactions. The complex acts as a 3'-&gt;5' double strand exonuclease that can open hairpins. It also has a 5' single-strand endonuclease activity.</text>
</comment>
<dbReference type="GO" id="GO:0006310">
    <property type="term" value="P:DNA recombination"/>
    <property type="evidence" value="ECO:0007669"/>
    <property type="project" value="UniProtKB-KW"/>
</dbReference>
<comment type="similarity">
    <text evidence="1 7">Belongs to the SbcD family.</text>
</comment>
<dbReference type="InterPro" id="IPR004843">
    <property type="entry name" value="Calcineurin-like_PHP"/>
</dbReference>
<evidence type="ECO:0000256" key="5">
    <source>
        <dbReference type="ARBA" id="ARBA00022801"/>
    </source>
</evidence>
<dbReference type="Proteomes" id="UP000006034">
    <property type="component" value="Unassembled WGS sequence"/>
</dbReference>
<protein>
    <recommendedName>
        <fullName evidence="3 7">Nuclease SbcCD subunit D</fullName>
    </recommendedName>
</protein>
<comment type="caution">
    <text evidence="10">The sequence shown here is derived from an EMBL/GenBank/DDBJ whole genome shotgun (WGS) entry which is preliminary data.</text>
</comment>
<evidence type="ECO:0000259" key="8">
    <source>
        <dbReference type="Pfam" id="PF00149"/>
    </source>
</evidence>
<dbReference type="RefSeq" id="WP_005026643.1">
    <property type="nucleotide sequence ID" value="NZ_KE150238.1"/>
</dbReference>
<evidence type="ECO:0000256" key="6">
    <source>
        <dbReference type="ARBA" id="ARBA00022839"/>
    </source>
</evidence>
<gene>
    <name evidence="7" type="primary">sbcD</name>
    <name evidence="10" type="ORF">HMPREF0179_01439</name>
</gene>
<dbReference type="GO" id="GO:0008408">
    <property type="term" value="F:3'-5' exonuclease activity"/>
    <property type="evidence" value="ECO:0007669"/>
    <property type="project" value="InterPro"/>
</dbReference>
<dbReference type="Gene3D" id="3.60.21.10">
    <property type="match status" value="1"/>
</dbReference>
<evidence type="ECO:0000256" key="7">
    <source>
        <dbReference type="RuleBase" id="RU363069"/>
    </source>
</evidence>
<feature type="domain" description="Calcineurin-like phosphoesterase" evidence="8">
    <location>
        <begin position="6"/>
        <end position="238"/>
    </location>
</feature>
<reference evidence="10 11" key="2">
    <citation type="submission" date="2013-04" db="EMBL/GenBank/DDBJ databases">
        <title>The Genome Sequence of Bilophila wadsworthia 3_1_6.</title>
        <authorList>
            <consortium name="The Broad Institute Genomics Platform"/>
            <person name="Earl A."/>
            <person name="Ward D."/>
            <person name="Feldgarden M."/>
            <person name="Gevers D."/>
            <person name="Sibley C."/>
            <person name="Strauss J."/>
            <person name="Allen-Vercoe E."/>
            <person name="Walker B."/>
            <person name="Young S."/>
            <person name="Zeng Q."/>
            <person name="Gargeya S."/>
            <person name="Fitzgerald M."/>
            <person name="Haas B."/>
            <person name="Abouelleil A."/>
            <person name="Allen A.W."/>
            <person name="Alvarado L."/>
            <person name="Arachchi H.M."/>
            <person name="Berlin A.M."/>
            <person name="Chapman S.B."/>
            <person name="Gainer-Dewar J."/>
            <person name="Goldberg J."/>
            <person name="Griggs A."/>
            <person name="Gujja S."/>
            <person name="Hansen M."/>
            <person name="Howarth C."/>
            <person name="Imamovic A."/>
            <person name="Ireland A."/>
            <person name="Larimer J."/>
            <person name="McCowan C."/>
            <person name="Murphy C."/>
            <person name="Pearson M."/>
            <person name="Poon T.W."/>
            <person name="Priest M."/>
            <person name="Roberts A."/>
            <person name="Saif S."/>
            <person name="Shea T."/>
            <person name="Sisk P."/>
            <person name="Sykes S."/>
            <person name="Wortman J."/>
            <person name="Nusbaum C."/>
            <person name="Birren B."/>
        </authorList>
    </citation>
    <scope>NUCLEOTIDE SEQUENCE [LARGE SCALE GENOMIC DNA]</scope>
    <source>
        <strain evidence="10 11">3_1_6</strain>
    </source>
</reference>
<dbReference type="NCBIfam" id="TIGR00619">
    <property type="entry name" value="sbcd"/>
    <property type="match status" value="1"/>
</dbReference>
<accession>E5Y5H6</accession>
<evidence type="ECO:0000256" key="4">
    <source>
        <dbReference type="ARBA" id="ARBA00022722"/>
    </source>
</evidence>
<dbReference type="GO" id="GO:0004519">
    <property type="term" value="F:endonuclease activity"/>
    <property type="evidence" value="ECO:0007669"/>
    <property type="project" value="UniProtKB-KW"/>
</dbReference>
<keyword evidence="4 7" id="KW-0540">Nuclease</keyword>
<evidence type="ECO:0000256" key="3">
    <source>
        <dbReference type="ARBA" id="ARBA00013365"/>
    </source>
</evidence>
<dbReference type="Pfam" id="PF00149">
    <property type="entry name" value="Metallophos"/>
    <property type="match status" value="1"/>
</dbReference>
<evidence type="ECO:0000256" key="1">
    <source>
        <dbReference type="ARBA" id="ARBA00010555"/>
    </source>
</evidence>
<dbReference type="Pfam" id="PF12320">
    <property type="entry name" value="SbcD_C"/>
    <property type="match status" value="1"/>
</dbReference>
<dbReference type="CDD" id="cd00840">
    <property type="entry name" value="MPP_Mre11_N"/>
    <property type="match status" value="1"/>
</dbReference>
<dbReference type="InterPro" id="IPR050535">
    <property type="entry name" value="DNA_Repair-Maintenance_Comp"/>
</dbReference>
<keyword evidence="6 7" id="KW-0269">Exonuclease</keyword>
<evidence type="ECO:0000313" key="11">
    <source>
        <dbReference type="Proteomes" id="UP000006034"/>
    </source>
</evidence>
<dbReference type="Gene3D" id="3.30.160.720">
    <property type="match status" value="1"/>
</dbReference>
<dbReference type="PANTHER" id="PTHR30337:SF0">
    <property type="entry name" value="NUCLEASE SBCCD SUBUNIT D"/>
    <property type="match status" value="1"/>
</dbReference>
<organism evidence="10 11">
    <name type="scientific">Bilophila wadsworthia (strain 3_1_6)</name>
    <dbReference type="NCBI Taxonomy" id="563192"/>
    <lineage>
        <taxon>Bacteria</taxon>
        <taxon>Pseudomonadati</taxon>
        <taxon>Thermodesulfobacteriota</taxon>
        <taxon>Desulfovibrionia</taxon>
        <taxon>Desulfovibrionales</taxon>
        <taxon>Desulfovibrionaceae</taxon>
        <taxon>Bilophila</taxon>
    </lineage>
</organism>
<dbReference type="SUPFAM" id="SSF56300">
    <property type="entry name" value="Metallo-dependent phosphatases"/>
    <property type="match status" value="1"/>
</dbReference>
<dbReference type="PANTHER" id="PTHR30337">
    <property type="entry name" value="COMPONENT OF ATP-DEPENDENT DSDNA EXONUCLEASE"/>
    <property type="match status" value="1"/>
</dbReference>
<keyword evidence="7" id="KW-0255">Endonuclease</keyword>
<feature type="domain" description="Nuclease SbcCD subunit D C-terminal" evidence="9">
    <location>
        <begin position="285"/>
        <end position="381"/>
    </location>
</feature>
<comment type="subunit">
    <text evidence="2 7">Heterodimer of SbcC and SbcD.</text>
</comment>
<dbReference type="EMBL" id="ADCP02000001">
    <property type="protein sequence ID" value="EFV44701.1"/>
    <property type="molecule type" value="Genomic_DNA"/>
</dbReference>
<dbReference type="HOGENOM" id="CLU_038045_2_0_7"/>
<keyword evidence="5 7" id="KW-0378">Hydrolase</keyword>
<reference evidence="10 11" key="1">
    <citation type="submission" date="2010-10" db="EMBL/GenBank/DDBJ databases">
        <authorList>
            <consortium name="The Broad Institute Genome Sequencing Platform"/>
            <person name="Ward D."/>
            <person name="Earl A."/>
            <person name="Feldgarden M."/>
            <person name="Young S.K."/>
            <person name="Gargeya S."/>
            <person name="Zeng Q."/>
            <person name="Alvarado L."/>
            <person name="Berlin A."/>
            <person name="Bochicchio J."/>
            <person name="Chapman S.B."/>
            <person name="Chen Z."/>
            <person name="Freedman E."/>
            <person name="Gellesch M."/>
            <person name="Goldberg J."/>
            <person name="Griggs A."/>
            <person name="Gujja S."/>
            <person name="Heilman E."/>
            <person name="Heiman D."/>
            <person name="Howarth C."/>
            <person name="Mehta T."/>
            <person name="Neiman D."/>
            <person name="Pearson M."/>
            <person name="Roberts A."/>
            <person name="Saif S."/>
            <person name="Shea T."/>
            <person name="Shenoy N."/>
            <person name="Sisk P."/>
            <person name="Stolte C."/>
            <person name="Sykes S."/>
            <person name="White J."/>
            <person name="Yandava C."/>
            <person name="Allen-Vercoe E."/>
            <person name="Sibley C."/>
            <person name="Ambrose C.E."/>
            <person name="Strauss J."/>
            <person name="Daigneault M."/>
            <person name="Haas B."/>
            <person name="Nusbaum C."/>
            <person name="Birren B."/>
        </authorList>
    </citation>
    <scope>NUCLEOTIDE SEQUENCE [LARGE SCALE GENOMIC DNA]</scope>
    <source>
        <strain evidence="10 11">3_1_6</strain>
    </source>
</reference>
<dbReference type="InterPro" id="IPR004593">
    <property type="entry name" value="SbcD"/>
</dbReference>
<dbReference type="eggNOG" id="COG0420">
    <property type="taxonomic scope" value="Bacteria"/>
</dbReference>
<keyword evidence="7" id="KW-0233">DNA recombination</keyword>
<dbReference type="InterPro" id="IPR029052">
    <property type="entry name" value="Metallo-depent_PP-like"/>
</dbReference>
<dbReference type="GO" id="GO:0006260">
    <property type="term" value="P:DNA replication"/>
    <property type="evidence" value="ECO:0007669"/>
    <property type="project" value="UniProtKB-KW"/>
</dbReference>
<keyword evidence="7" id="KW-0235">DNA replication</keyword>
<name>E5Y5H6_BILW3</name>
<dbReference type="AlphaFoldDB" id="E5Y5H6"/>
<dbReference type="OrthoDB" id="9773856at2"/>
<evidence type="ECO:0000259" key="9">
    <source>
        <dbReference type="Pfam" id="PF12320"/>
    </source>
</evidence>
<dbReference type="GeneID" id="78086561"/>
<keyword evidence="11" id="KW-1185">Reference proteome</keyword>
<sequence length="409" mass="45540">MKTTSLRILHTSDWHIGRTLYGRRRYETFSAFLDWLADTVRDRHVDVLIVAGDVFDTSAPSNRAQELYYRFLCRVMPFCRHIVVVAGNHDSPSFLTAPKELLRALNVHVVGSISDDPGHEILRLDGPDGEPELIVCAVPYLRDRDIRVVEPGESIEDKERNLIDGIRRHYAAISAQAETYRTRPDLPILATGHLFASGGQTADGDGVRQLYVGSLAQVTADCFPDNIDYLALGHLHIPQKIGGSETRRYSGSPVPMGFGERGAKSVCLVDFAGRQASVECLPVPVFQELERIEGAWEAIESRLKAIAAGGGHPWLEIIYTGSELISDLRDRVEALTAGADMEVLRIKNARIMERALERDDDADTLDALDVYEVFERCLAAHGVPDEQRPDLRLAYRETVASFLEEDPHA</sequence>
<evidence type="ECO:0000313" key="10">
    <source>
        <dbReference type="EMBL" id="EFV44701.1"/>
    </source>
</evidence>
<proteinExistence type="inferred from homology"/>
<evidence type="ECO:0000256" key="2">
    <source>
        <dbReference type="ARBA" id="ARBA00011322"/>
    </source>
</evidence>